<organism evidence="1 2">
    <name type="scientific">Methanohalobium evestigatum (strain ATCC BAA-1072 / DSM 3721 / NBRC 107634 / OCM 161 / Z-7303)</name>
    <dbReference type="NCBI Taxonomy" id="644295"/>
    <lineage>
        <taxon>Archaea</taxon>
        <taxon>Methanobacteriati</taxon>
        <taxon>Methanobacteriota</taxon>
        <taxon>Stenosarchaea group</taxon>
        <taxon>Methanomicrobia</taxon>
        <taxon>Methanosarcinales</taxon>
        <taxon>Methanosarcinaceae</taxon>
        <taxon>Methanohalobium</taxon>
    </lineage>
</organism>
<dbReference type="EMBL" id="CP002070">
    <property type="protein sequence ID" value="ADI75151.1"/>
    <property type="molecule type" value="Genomic_DNA"/>
</dbReference>
<sequence length="171" mass="20069">MANWGNYENKNVTDATRKLSKEFTFFTGQEIDVGECMRVWRNENPDNTRGMYADVARELDRTKERQTVQNGEYVNYMDTNRGHVKVIHKRIKEKTKKSIGTIMLAIKMGLISEKDMEEIVANIMDNFDYYYQMTEEAIFYTDEEEIENFVLNVLKNENLYSSLSSNEPAND</sequence>
<keyword evidence="1" id="KW-0614">Plasmid</keyword>
<keyword evidence="2" id="KW-1185">Reference proteome</keyword>
<gene>
    <name evidence="1" type="ordered locus">Metev_2339</name>
</gene>
<geneLocation type="plasmid" evidence="1 2">
    <name>pMETEV01</name>
</geneLocation>
<dbReference type="AlphaFoldDB" id="D7EC29"/>
<name>D7EC29_METEZ</name>
<proteinExistence type="predicted"/>
<reference evidence="1 2" key="1">
    <citation type="submission" date="2010-06" db="EMBL/GenBank/DDBJ databases">
        <title>Complete sequence plasmid of Methanohalobium evestigatum Z-7303.</title>
        <authorList>
            <consortium name="US DOE Joint Genome Institute"/>
            <person name="Lucas S."/>
            <person name="Copeland A."/>
            <person name="Lapidus A."/>
            <person name="Cheng J.-F."/>
            <person name="Bruce D."/>
            <person name="Goodwin L."/>
            <person name="Pitluck S."/>
            <person name="Saunders E."/>
            <person name="Detter J.C."/>
            <person name="Han C."/>
            <person name="Tapia R."/>
            <person name="Land M."/>
            <person name="Hauser L."/>
            <person name="Kyrpides N."/>
            <person name="Mikhailova N."/>
            <person name="Sieprawska-Lupa M."/>
            <person name="Whitman W.B."/>
            <person name="Anderson I."/>
            <person name="Woyke T."/>
        </authorList>
    </citation>
    <scope>NUCLEOTIDE SEQUENCE [LARGE SCALE GENOMIC DNA]</scope>
    <source>
        <strain evidence="2">ATCC BAA-1072 / DSM 3721 / NBRC 107634 / OCM 161 / Z-7303</strain>
        <plasmid evidence="2">Plasmid pMETEV01</plasmid>
    </source>
</reference>
<dbReference type="GeneID" id="9347996"/>
<protein>
    <submittedName>
        <fullName evidence="1">Uncharacterized protein</fullName>
    </submittedName>
</protein>
<dbReference type="RefSeq" id="WP_013195716.1">
    <property type="nucleotide sequence ID" value="NC_014254.1"/>
</dbReference>
<evidence type="ECO:0000313" key="1">
    <source>
        <dbReference type="EMBL" id="ADI75151.1"/>
    </source>
</evidence>
<dbReference type="HOGENOM" id="CLU_1559477_0_0_2"/>
<accession>D7EC29</accession>
<dbReference type="KEGG" id="mev:Metev_2339"/>
<dbReference type="Proteomes" id="UP000000391">
    <property type="component" value="Plasmid pMETEV01"/>
</dbReference>
<evidence type="ECO:0000313" key="2">
    <source>
        <dbReference type="Proteomes" id="UP000000391"/>
    </source>
</evidence>